<dbReference type="Proteomes" id="UP000054350">
    <property type="component" value="Unassembled WGS sequence"/>
</dbReference>
<keyword evidence="3" id="KW-1185">Reference proteome</keyword>
<reference evidence="2 3" key="1">
    <citation type="submission" date="2009-11" db="EMBL/GenBank/DDBJ databases">
        <title>Annotation of Allomyces macrogynus ATCC 38327.</title>
        <authorList>
            <consortium name="The Broad Institute Genome Sequencing Platform"/>
            <person name="Russ C."/>
            <person name="Cuomo C."/>
            <person name="Burger G."/>
            <person name="Gray M.W."/>
            <person name="Holland P.W.H."/>
            <person name="King N."/>
            <person name="Lang F.B.F."/>
            <person name="Roger A.J."/>
            <person name="Ruiz-Trillo I."/>
            <person name="Young S.K."/>
            <person name="Zeng Q."/>
            <person name="Gargeya S."/>
            <person name="Fitzgerald M."/>
            <person name="Haas B."/>
            <person name="Abouelleil A."/>
            <person name="Alvarado L."/>
            <person name="Arachchi H.M."/>
            <person name="Berlin A."/>
            <person name="Chapman S.B."/>
            <person name="Gearin G."/>
            <person name="Goldberg J."/>
            <person name="Griggs A."/>
            <person name="Gujja S."/>
            <person name="Hansen M."/>
            <person name="Heiman D."/>
            <person name="Howarth C."/>
            <person name="Larimer J."/>
            <person name="Lui A."/>
            <person name="MacDonald P.J.P."/>
            <person name="McCowen C."/>
            <person name="Montmayeur A."/>
            <person name="Murphy C."/>
            <person name="Neiman D."/>
            <person name="Pearson M."/>
            <person name="Priest M."/>
            <person name="Roberts A."/>
            <person name="Saif S."/>
            <person name="Shea T."/>
            <person name="Sisk P."/>
            <person name="Stolte C."/>
            <person name="Sykes S."/>
            <person name="Wortman J."/>
            <person name="Nusbaum C."/>
            <person name="Birren B."/>
        </authorList>
    </citation>
    <scope>NUCLEOTIDE SEQUENCE [LARGE SCALE GENOMIC DNA]</scope>
    <source>
        <strain evidence="2 3">ATCC 38327</strain>
    </source>
</reference>
<feature type="region of interest" description="Disordered" evidence="1">
    <location>
        <begin position="1"/>
        <end position="54"/>
    </location>
</feature>
<dbReference type="AlphaFoldDB" id="A0A0L0T0H1"/>
<gene>
    <name evidence="2" type="ORF">AMAG_13311</name>
</gene>
<organism evidence="2 3">
    <name type="scientific">Allomyces macrogynus (strain ATCC 38327)</name>
    <name type="common">Allomyces javanicus var. macrogynus</name>
    <dbReference type="NCBI Taxonomy" id="578462"/>
    <lineage>
        <taxon>Eukaryota</taxon>
        <taxon>Fungi</taxon>
        <taxon>Fungi incertae sedis</taxon>
        <taxon>Blastocladiomycota</taxon>
        <taxon>Blastocladiomycetes</taxon>
        <taxon>Blastocladiales</taxon>
        <taxon>Blastocladiaceae</taxon>
        <taxon>Allomyces</taxon>
    </lineage>
</organism>
<sequence length="181" mass="19003">MADDGSSDAAAPPAARLVIAIPPPPGSASDAENDTTSPPRPSLTLTVATPTPASETSVDVFHDALDSLSATAAATSAPTARRVQFPTPRTGRSPPHRRPDGALHHPHTHAHAPHRAHGVAASGAAPPRHPPRSLADLDAVLSDEELLLDDDDDDDDDHYDDHSEDDDLAFFDDMVPLCFLS</sequence>
<feature type="compositionally biased region" description="Low complexity" evidence="1">
    <location>
        <begin position="9"/>
        <end position="20"/>
    </location>
</feature>
<proteinExistence type="predicted"/>
<feature type="compositionally biased region" description="Low complexity" evidence="1">
    <location>
        <begin position="71"/>
        <end position="80"/>
    </location>
</feature>
<feature type="compositionally biased region" description="Basic residues" evidence="1">
    <location>
        <begin position="104"/>
        <end position="117"/>
    </location>
</feature>
<evidence type="ECO:0000313" key="3">
    <source>
        <dbReference type="Proteomes" id="UP000054350"/>
    </source>
</evidence>
<dbReference type="EMBL" id="GG745355">
    <property type="protein sequence ID" value="KNE68145.1"/>
    <property type="molecule type" value="Genomic_DNA"/>
</dbReference>
<reference evidence="3" key="2">
    <citation type="submission" date="2009-11" db="EMBL/GenBank/DDBJ databases">
        <title>The Genome Sequence of Allomyces macrogynus strain ATCC 38327.</title>
        <authorList>
            <consortium name="The Broad Institute Genome Sequencing Platform"/>
            <person name="Russ C."/>
            <person name="Cuomo C."/>
            <person name="Shea T."/>
            <person name="Young S.K."/>
            <person name="Zeng Q."/>
            <person name="Koehrsen M."/>
            <person name="Haas B."/>
            <person name="Borodovsky M."/>
            <person name="Guigo R."/>
            <person name="Alvarado L."/>
            <person name="Berlin A."/>
            <person name="Borenstein D."/>
            <person name="Chen Z."/>
            <person name="Engels R."/>
            <person name="Freedman E."/>
            <person name="Gellesch M."/>
            <person name="Goldberg J."/>
            <person name="Griggs A."/>
            <person name="Gujja S."/>
            <person name="Heiman D."/>
            <person name="Hepburn T."/>
            <person name="Howarth C."/>
            <person name="Jen D."/>
            <person name="Larson L."/>
            <person name="Lewis B."/>
            <person name="Mehta T."/>
            <person name="Park D."/>
            <person name="Pearson M."/>
            <person name="Roberts A."/>
            <person name="Saif S."/>
            <person name="Shenoy N."/>
            <person name="Sisk P."/>
            <person name="Stolte C."/>
            <person name="Sykes S."/>
            <person name="Walk T."/>
            <person name="White J."/>
            <person name="Yandava C."/>
            <person name="Burger G."/>
            <person name="Gray M.W."/>
            <person name="Holland P.W.H."/>
            <person name="King N."/>
            <person name="Lang F.B.F."/>
            <person name="Roger A.J."/>
            <person name="Ruiz-Trillo I."/>
            <person name="Lander E."/>
            <person name="Nusbaum C."/>
        </authorList>
    </citation>
    <scope>NUCLEOTIDE SEQUENCE [LARGE SCALE GENOMIC DNA]</scope>
    <source>
        <strain evidence="3">ATCC 38327</strain>
    </source>
</reference>
<feature type="region of interest" description="Disordered" evidence="1">
    <location>
        <begin position="71"/>
        <end position="166"/>
    </location>
</feature>
<name>A0A0L0T0H1_ALLM3</name>
<protein>
    <submittedName>
        <fullName evidence="2">Uncharacterized protein</fullName>
    </submittedName>
</protein>
<dbReference type="VEuPathDB" id="FungiDB:AMAG_13311"/>
<evidence type="ECO:0000313" key="2">
    <source>
        <dbReference type="EMBL" id="KNE68145.1"/>
    </source>
</evidence>
<accession>A0A0L0T0H1</accession>
<feature type="compositionally biased region" description="Acidic residues" evidence="1">
    <location>
        <begin position="141"/>
        <end position="166"/>
    </location>
</feature>
<evidence type="ECO:0000256" key="1">
    <source>
        <dbReference type="SAM" id="MobiDB-lite"/>
    </source>
</evidence>